<dbReference type="SUPFAM" id="SSF53474">
    <property type="entry name" value="alpha/beta-Hydrolases"/>
    <property type="match status" value="1"/>
</dbReference>
<sequence>MKSPPLSPYGVFTGQLFQYSTNPSLIAFESSPRPAQVGRKTAPQSTGNMCILLGGLSDGPIPTPYTKLLEEKCHSMGWSLVQPILSSSYLGFGHGSLSRDTDEIVRLMEYLVCHHSAERFALVGHSTGCQNSVHLLKYGRRDLINRVKAVALQAPVSDRESIALSPGNHAANILHAKSLLSKNEGDEMMPRSAFWAPITASRYLSLFDVDGDDDFFSSDLTGDELHARLGHVGDIGRETGLHLLVAYSKNDEYVPEYVNKDDLLRQLVSAMNGLDHGRDGNIDFDGHRGVARGIMLENSNHNLSTNDNDKEQFIEAFGELLILERLLDS</sequence>
<dbReference type="PANTHER" id="PTHR31591">
    <property type="entry name" value="UPF0613 PROTEIN PB24D3.06C"/>
    <property type="match status" value="1"/>
</dbReference>
<dbReference type="Gene3D" id="3.40.50.1820">
    <property type="entry name" value="alpha/beta hydrolase"/>
    <property type="match status" value="1"/>
</dbReference>
<evidence type="ECO:0008006" key="3">
    <source>
        <dbReference type="Google" id="ProtNLM"/>
    </source>
</evidence>
<name>A0ABD3QT72_9STRA</name>
<dbReference type="Pfam" id="PF08538">
    <property type="entry name" value="DUF1749"/>
    <property type="match status" value="1"/>
</dbReference>
<dbReference type="InterPro" id="IPR029058">
    <property type="entry name" value="AB_hydrolase_fold"/>
</dbReference>
<evidence type="ECO:0000313" key="1">
    <source>
        <dbReference type="EMBL" id="KAL3803420.1"/>
    </source>
</evidence>
<reference evidence="1 2" key="1">
    <citation type="submission" date="2024-10" db="EMBL/GenBank/DDBJ databases">
        <title>Updated reference genomes for cyclostephanoid diatoms.</title>
        <authorList>
            <person name="Roberts W.R."/>
            <person name="Alverson A.J."/>
        </authorList>
    </citation>
    <scope>NUCLEOTIDE SEQUENCE [LARGE SCALE GENOMIC DNA]</scope>
    <source>
        <strain evidence="1 2">AJA276-08</strain>
    </source>
</reference>
<comment type="caution">
    <text evidence="1">The sequence shown here is derived from an EMBL/GenBank/DDBJ whole genome shotgun (WGS) entry which is preliminary data.</text>
</comment>
<keyword evidence="2" id="KW-1185">Reference proteome</keyword>
<accession>A0ABD3QT72</accession>
<gene>
    <name evidence="1" type="ORF">ACHAW5_001918</name>
</gene>
<protein>
    <recommendedName>
        <fullName evidence="3">DUF1749-domain-containing protein</fullName>
    </recommendedName>
</protein>
<organism evidence="1 2">
    <name type="scientific">Stephanodiscus triporus</name>
    <dbReference type="NCBI Taxonomy" id="2934178"/>
    <lineage>
        <taxon>Eukaryota</taxon>
        <taxon>Sar</taxon>
        <taxon>Stramenopiles</taxon>
        <taxon>Ochrophyta</taxon>
        <taxon>Bacillariophyta</taxon>
        <taxon>Coscinodiscophyceae</taxon>
        <taxon>Thalassiosirophycidae</taxon>
        <taxon>Stephanodiscales</taxon>
        <taxon>Stephanodiscaceae</taxon>
        <taxon>Stephanodiscus</taxon>
    </lineage>
</organism>
<dbReference type="InterPro" id="IPR013744">
    <property type="entry name" value="SidJ"/>
</dbReference>
<evidence type="ECO:0000313" key="2">
    <source>
        <dbReference type="Proteomes" id="UP001530315"/>
    </source>
</evidence>
<dbReference type="Proteomes" id="UP001530315">
    <property type="component" value="Unassembled WGS sequence"/>
</dbReference>
<dbReference type="AlphaFoldDB" id="A0ABD3QT72"/>
<dbReference type="EMBL" id="JALLAZ020000114">
    <property type="protein sequence ID" value="KAL3803420.1"/>
    <property type="molecule type" value="Genomic_DNA"/>
</dbReference>
<dbReference type="PANTHER" id="PTHR31591:SF1">
    <property type="entry name" value="UPF0613 PROTEIN PB24D3.06C"/>
    <property type="match status" value="1"/>
</dbReference>
<proteinExistence type="predicted"/>